<name>A0A183IBP2_9BILA</name>
<dbReference type="AlphaFoldDB" id="A0A183IBP2"/>
<dbReference type="EMBL" id="UZAM01006689">
    <property type="protein sequence ID" value="VDO92991.1"/>
    <property type="molecule type" value="Genomic_DNA"/>
</dbReference>
<gene>
    <name evidence="1" type="ORF">SBAD_LOCUS1036</name>
</gene>
<evidence type="ECO:0000313" key="2">
    <source>
        <dbReference type="Proteomes" id="UP000270296"/>
    </source>
</evidence>
<evidence type="ECO:0000313" key="1">
    <source>
        <dbReference type="EMBL" id="VDO92991.1"/>
    </source>
</evidence>
<dbReference type="WBParaSite" id="SBAD_0000106801-mRNA-1">
    <property type="protein sequence ID" value="SBAD_0000106801-mRNA-1"/>
    <property type="gene ID" value="SBAD_0000106801"/>
</dbReference>
<reference evidence="1 2" key="2">
    <citation type="submission" date="2018-11" db="EMBL/GenBank/DDBJ databases">
        <authorList>
            <consortium name="Pathogen Informatics"/>
        </authorList>
    </citation>
    <scope>NUCLEOTIDE SEQUENCE [LARGE SCALE GENOMIC DNA]</scope>
</reference>
<reference evidence="3" key="1">
    <citation type="submission" date="2016-06" db="UniProtKB">
        <authorList>
            <consortium name="WormBaseParasite"/>
        </authorList>
    </citation>
    <scope>IDENTIFICATION</scope>
</reference>
<accession>A0A183IBP2</accession>
<proteinExistence type="predicted"/>
<dbReference type="Proteomes" id="UP000270296">
    <property type="component" value="Unassembled WGS sequence"/>
</dbReference>
<evidence type="ECO:0000313" key="3">
    <source>
        <dbReference type="WBParaSite" id="SBAD_0000106801-mRNA-1"/>
    </source>
</evidence>
<organism evidence="3">
    <name type="scientific">Soboliphyme baturini</name>
    <dbReference type="NCBI Taxonomy" id="241478"/>
    <lineage>
        <taxon>Eukaryota</taxon>
        <taxon>Metazoa</taxon>
        <taxon>Ecdysozoa</taxon>
        <taxon>Nematoda</taxon>
        <taxon>Enoplea</taxon>
        <taxon>Dorylaimia</taxon>
        <taxon>Dioctophymatida</taxon>
        <taxon>Dioctophymatoidea</taxon>
        <taxon>Soboliphymatidae</taxon>
        <taxon>Soboliphyme</taxon>
    </lineage>
</organism>
<protein>
    <submittedName>
        <fullName evidence="1 3">Uncharacterized protein</fullName>
    </submittedName>
</protein>
<sequence length="48" mass="5854">MCQSSRIWTYETQKYSRSNRSKEVKFKLMNASLRLMFRRCAWTLVKCS</sequence>
<keyword evidence="2" id="KW-1185">Reference proteome</keyword>